<sequence>MKLVPWDVFKHHLKHHHGTKPLMAVFGLGAFLSATYPVYCLFTSADVRLWKRQRTPRYEEVDITKSKTIYTITPLVKRTGPVSEMEKLAHKAVGPHQYMYEDERN</sequence>
<name>A0A8B8BKU8_CRAVI</name>
<dbReference type="KEGG" id="cvn:111111326"/>
<organism evidence="2 3">
    <name type="scientific">Crassostrea virginica</name>
    <name type="common">Eastern oyster</name>
    <dbReference type="NCBI Taxonomy" id="6565"/>
    <lineage>
        <taxon>Eukaryota</taxon>
        <taxon>Metazoa</taxon>
        <taxon>Spiralia</taxon>
        <taxon>Lophotrochozoa</taxon>
        <taxon>Mollusca</taxon>
        <taxon>Bivalvia</taxon>
        <taxon>Autobranchia</taxon>
        <taxon>Pteriomorphia</taxon>
        <taxon>Ostreida</taxon>
        <taxon>Ostreoidea</taxon>
        <taxon>Ostreidae</taxon>
        <taxon>Crassostrea</taxon>
    </lineage>
</organism>
<feature type="transmembrane region" description="Helical" evidence="1">
    <location>
        <begin position="22"/>
        <end position="42"/>
    </location>
</feature>
<dbReference type="OrthoDB" id="10326727at2759"/>
<keyword evidence="1" id="KW-0472">Membrane</keyword>
<keyword evidence="1" id="KW-0812">Transmembrane</keyword>
<dbReference type="AlphaFoldDB" id="A0A8B8BKU8"/>
<evidence type="ECO:0000313" key="3">
    <source>
        <dbReference type="RefSeq" id="XP_022303938.1"/>
    </source>
</evidence>
<protein>
    <submittedName>
        <fullName evidence="3">Uncharacterized protein LOC111111326</fullName>
    </submittedName>
</protein>
<dbReference type="GeneID" id="111111326"/>
<keyword evidence="2" id="KW-1185">Reference proteome</keyword>
<keyword evidence="1" id="KW-1133">Transmembrane helix</keyword>
<dbReference type="RefSeq" id="XP_022303938.1">
    <property type="nucleotide sequence ID" value="XM_022448230.1"/>
</dbReference>
<reference evidence="3" key="1">
    <citation type="submission" date="2025-08" db="UniProtKB">
        <authorList>
            <consortium name="RefSeq"/>
        </authorList>
    </citation>
    <scope>IDENTIFICATION</scope>
    <source>
        <tissue evidence="3">Whole sample</tissue>
    </source>
</reference>
<dbReference type="Pfam" id="PF06522">
    <property type="entry name" value="B12D"/>
    <property type="match status" value="1"/>
</dbReference>
<accession>A0A8B8BKU8</accession>
<proteinExistence type="predicted"/>
<dbReference type="InterPro" id="IPR010530">
    <property type="entry name" value="B12D"/>
</dbReference>
<evidence type="ECO:0000256" key="1">
    <source>
        <dbReference type="SAM" id="Phobius"/>
    </source>
</evidence>
<gene>
    <name evidence="3" type="primary">LOC111111326</name>
</gene>
<evidence type="ECO:0000313" key="2">
    <source>
        <dbReference type="Proteomes" id="UP000694844"/>
    </source>
</evidence>
<dbReference type="Proteomes" id="UP000694844">
    <property type="component" value="Chromosome 9"/>
</dbReference>